<name>A0A0N4U4Y3_DRAME</name>
<dbReference type="PANTHER" id="PTHR22811">
    <property type="entry name" value="TRANSMEMBRANE EMP24 DOMAIN-CONTAINING PROTEIN"/>
    <property type="match status" value="1"/>
</dbReference>
<evidence type="ECO:0000313" key="11">
    <source>
        <dbReference type="EMBL" id="VDN56264.1"/>
    </source>
</evidence>
<feature type="domain" description="GOLD" evidence="10">
    <location>
        <begin position="37"/>
        <end position="124"/>
    </location>
</feature>
<dbReference type="Pfam" id="PF01105">
    <property type="entry name" value="EMP24_GP25L"/>
    <property type="match status" value="1"/>
</dbReference>
<dbReference type="EMBL" id="UYYG01001155">
    <property type="protein sequence ID" value="VDN56264.1"/>
    <property type="molecule type" value="Genomic_DNA"/>
</dbReference>
<dbReference type="PROSITE" id="PS50866">
    <property type="entry name" value="GOLD"/>
    <property type="match status" value="1"/>
</dbReference>
<protein>
    <submittedName>
        <fullName evidence="14">GOLD domain-containing protein</fullName>
    </submittedName>
</protein>
<evidence type="ECO:0000256" key="2">
    <source>
        <dbReference type="ARBA" id="ARBA00007104"/>
    </source>
</evidence>
<gene>
    <name evidence="11" type="ORF">DME_LOCUS6237</name>
</gene>
<dbReference type="InterPro" id="IPR036598">
    <property type="entry name" value="GOLD_dom_sf"/>
</dbReference>
<feature type="signal peptide" evidence="9">
    <location>
        <begin position="1"/>
        <end position="23"/>
    </location>
</feature>
<evidence type="ECO:0000256" key="9">
    <source>
        <dbReference type="SAM" id="SignalP"/>
    </source>
</evidence>
<dbReference type="SUPFAM" id="SSF101576">
    <property type="entry name" value="Supernatant protein factor (SPF), C-terminal domain"/>
    <property type="match status" value="1"/>
</dbReference>
<dbReference type="GO" id="GO:0016020">
    <property type="term" value="C:membrane"/>
    <property type="evidence" value="ECO:0007669"/>
    <property type="project" value="UniProtKB-SubCell"/>
</dbReference>
<evidence type="ECO:0000256" key="4">
    <source>
        <dbReference type="ARBA" id="ARBA00022729"/>
    </source>
</evidence>
<dbReference type="Proteomes" id="UP000274756">
    <property type="component" value="Unassembled WGS sequence"/>
</dbReference>
<evidence type="ECO:0000313" key="12">
    <source>
        <dbReference type="Proteomes" id="UP000038040"/>
    </source>
</evidence>
<organism evidence="12 14">
    <name type="scientific">Dracunculus medinensis</name>
    <name type="common">Guinea worm</name>
    <dbReference type="NCBI Taxonomy" id="318479"/>
    <lineage>
        <taxon>Eukaryota</taxon>
        <taxon>Metazoa</taxon>
        <taxon>Ecdysozoa</taxon>
        <taxon>Nematoda</taxon>
        <taxon>Chromadorea</taxon>
        <taxon>Rhabditida</taxon>
        <taxon>Spirurina</taxon>
        <taxon>Dracunculoidea</taxon>
        <taxon>Dracunculidae</taxon>
        <taxon>Dracunculus</taxon>
    </lineage>
</organism>
<accession>A0A0N4U4Y3</accession>
<keyword evidence="3 8" id="KW-0812">Transmembrane</keyword>
<comment type="subcellular location">
    <subcellularLocation>
        <location evidence="7">Endomembrane system</location>
        <topology evidence="7">Single-pass membrane protein</topology>
    </subcellularLocation>
    <subcellularLocation>
        <location evidence="1 8">Membrane</location>
        <topology evidence="1 8">Single-pass type I membrane protein</topology>
    </subcellularLocation>
</comment>
<keyword evidence="6" id="KW-0472">Membrane</keyword>
<feature type="chain" id="PRO_5033230038" evidence="9">
    <location>
        <begin position="24"/>
        <end position="214"/>
    </location>
</feature>
<keyword evidence="4 9" id="KW-0732">Signal</keyword>
<evidence type="ECO:0000313" key="13">
    <source>
        <dbReference type="Proteomes" id="UP000274756"/>
    </source>
</evidence>
<dbReference type="STRING" id="318479.A0A0N4U4Y3"/>
<evidence type="ECO:0000256" key="1">
    <source>
        <dbReference type="ARBA" id="ARBA00004479"/>
    </source>
</evidence>
<dbReference type="InterPro" id="IPR015720">
    <property type="entry name" value="Emp24-like"/>
</dbReference>
<evidence type="ECO:0000256" key="8">
    <source>
        <dbReference type="RuleBase" id="RU003827"/>
    </source>
</evidence>
<reference evidence="14" key="1">
    <citation type="submission" date="2017-02" db="UniProtKB">
        <authorList>
            <consortium name="WormBaseParasite"/>
        </authorList>
    </citation>
    <scope>IDENTIFICATION</scope>
</reference>
<evidence type="ECO:0000313" key="14">
    <source>
        <dbReference type="WBParaSite" id="DME_0000187701-mRNA-1"/>
    </source>
</evidence>
<dbReference type="Proteomes" id="UP000038040">
    <property type="component" value="Unplaced"/>
</dbReference>
<evidence type="ECO:0000256" key="5">
    <source>
        <dbReference type="ARBA" id="ARBA00022989"/>
    </source>
</evidence>
<reference evidence="11 13" key="2">
    <citation type="submission" date="2018-11" db="EMBL/GenBank/DDBJ databases">
        <authorList>
            <consortium name="Pathogen Informatics"/>
        </authorList>
    </citation>
    <scope>NUCLEOTIDE SEQUENCE [LARGE SCALE GENOMIC DNA]</scope>
</reference>
<proteinExistence type="inferred from homology"/>
<keyword evidence="5" id="KW-1133">Transmembrane helix</keyword>
<evidence type="ECO:0000259" key="10">
    <source>
        <dbReference type="PROSITE" id="PS50866"/>
    </source>
</evidence>
<sequence>MLNMVQLQPVILAFLIFSESGNADEVSFTLIVPAGKIECFYHSVTYEHYQSFELDYMVLCFIFVVKGGENDITFYSESPLGNRIITELRVELNDTRNGYGDYKFCFDNSFSIQTAKHIFFDFYLMDSYGQFLGDFNKKFNVEADILRNLDMHIDNFQTVTTSVKNNLNAIERIQRHYSSSEILDRSILERSFEMINFWSFIHLITMLFAASVQV</sequence>
<dbReference type="InterPro" id="IPR009038">
    <property type="entry name" value="GOLD_dom"/>
</dbReference>
<dbReference type="AlphaFoldDB" id="A0A0N4U4Y3"/>
<evidence type="ECO:0000256" key="3">
    <source>
        <dbReference type="ARBA" id="ARBA00022692"/>
    </source>
</evidence>
<keyword evidence="13" id="KW-1185">Reference proteome</keyword>
<dbReference type="SMART" id="SM01190">
    <property type="entry name" value="EMP24_GP25L"/>
    <property type="match status" value="1"/>
</dbReference>
<evidence type="ECO:0000256" key="6">
    <source>
        <dbReference type="ARBA" id="ARBA00023136"/>
    </source>
</evidence>
<dbReference type="OrthoDB" id="5976732at2759"/>
<dbReference type="WBParaSite" id="DME_0000187701-mRNA-1">
    <property type="protein sequence ID" value="DME_0000187701-mRNA-1"/>
    <property type="gene ID" value="DME_0000187701"/>
</dbReference>
<dbReference type="GO" id="GO:0012505">
    <property type="term" value="C:endomembrane system"/>
    <property type="evidence" value="ECO:0007669"/>
    <property type="project" value="UniProtKB-SubCell"/>
</dbReference>
<comment type="similarity">
    <text evidence="2 8">Belongs to the EMP24/GP25L family.</text>
</comment>
<evidence type="ECO:0000256" key="7">
    <source>
        <dbReference type="ARBA" id="ARBA00037847"/>
    </source>
</evidence>